<organism evidence="2 3">
    <name type="scientific">Symbiodinium microadriaticum</name>
    <name type="common">Dinoflagellate</name>
    <name type="synonym">Zooxanthella microadriatica</name>
    <dbReference type="NCBI Taxonomy" id="2951"/>
    <lineage>
        <taxon>Eukaryota</taxon>
        <taxon>Sar</taxon>
        <taxon>Alveolata</taxon>
        <taxon>Dinophyceae</taxon>
        <taxon>Suessiales</taxon>
        <taxon>Symbiodiniaceae</taxon>
        <taxon>Symbiodinium</taxon>
    </lineage>
</organism>
<accession>A0A1Q9D7M9</accession>
<dbReference type="EMBL" id="LSRX01000676">
    <property type="protein sequence ID" value="OLP91195.1"/>
    <property type="molecule type" value="Genomic_DNA"/>
</dbReference>
<comment type="caution">
    <text evidence="2">The sequence shown here is derived from an EMBL/GenBank/DDBJ whole genome shotgun (WGS) entry which is preliminary data.</text>
</comment>
<proteinExistence type="predicted"/>
<feature type="region of interest" description="Disordered" evidence="1">
    <location>
        <begin position="545"/>
        <end position="570"/>
    </location>
</feature>
<evidence type="ECO:0000256" key="1">
    <source>
        <dbReference type="SAM" id="MobiDB-lite"/>
    </source>
</evidence>
<dbReference type="AlphaFoldDB" id="A0A1Q9D7M9"/>
<evidence type="ECO:0000313" key="2">
    <source>
        <dbReference type="EMBL" id="OLP91195.1"/>
    </source>
</evidence>
<name>A0A1Q9D7M9_SYMMI</name>
<reference evidence="2 3" key="1">
    <citation type="submission" date="2016-02" db="EMBL/GenBank/DDBJ databases">
        <title>Genome analysis of coral dinoflagellate symbionts highlights evolutionary adaptations to a symbiotic lifestyle.</title>
        <authorList>
            <person name="Aranda M."/>
            <person name="Li Y."/>
            <person name="Liew Y.J."/>
            <person name="Baumgarten S."/>
            <person name="Simakov O."/>
            <person name="Wilson M."/>
            <person name="Piel J."/>
            <person name="Ashoor H."/>
            <person name="Bougouffa S."/>
            <person name="Bajic V.B."/>
            <person name="Ryu T."/>
            <person name="Ravasi T."/>
            <person name="Bayer T."/>
            <person name="Micklem G."/>
            <person name="Kim H."/>
            <person name="Bhak J."/>
            <person name="Lajeunesse T.C."/>
            <person name="Voolstra C.R."/>
        </authorList>
    </citation>
    <scope>NUCLEOTIDE SEQUENCE [LARGE SCALE GENOMIC DNA]</scope>
    <source>
        <strain evidence="2 3">CCMP2467</strain>
    </source>
</reference>
<evidence type="ECO:0000313" key="3">
    <source>
        <dbReference type="Proteomes" id="UP000186817"/>
    </source>
</evidence>
<dbReference type="OrthoDB" id="424344at2759"/>
<feature type="region of interest" description="Disordered" evidence="1">
    <location>
        <begin position="270"/>
        <end position="451"/>
    </location>
</feature>
<feature type="compositionally biased region" description="Acidic residues" evidence="1">
    <location>
        <begin position="299"/>
        <end position="335"/>
    </location>
</feature>
<protein>
    <submittedName>
        <fullName evidence="2">Uncharacterized protein</fullName>
    </submittedName>
</protein>
<sequence length="666" mass="73323">MDRNQKVRELANLLYSNVCAGDLERIRTTGALTPTNSLRHRATRDRLRFARDLEGRWFTFQLVQDAVRFLLSDFQLEIPSTTPGFSEENWVSQSSTRLLHLLQRSRRAVAGDAMDTAETQLLDEMEVGEIQPAKRLRLRAKTPSQICIPDVPDVDAADGSDFNWEQDFCAKHGDPDEEMEAEDGFSRKESRCGPCMWFDGTSWHDSTTSPWIDPEGDLEEDADEEKCVAEDDGDAATEWDDEEWAEDSGDAEELAGNIYANAGHWAADGSDAAEKLAEDAGDAGKWAEDPGDAGKWAEDPGDAAEWAEDPGDAAEWAEDPGDAEWAEDPGDEEWAEDARDAAEEWAEDPDGDAAEEWAEDPVGDAAQEWAEDPVGDAAQEWADDPVGDAAGEWAGEDGDDAAQELAGEDAIDGEEWTGEDAGDGEEWTGEDAGDAENPVGDAAEEWGESGDAAEWVEGDPDAVHASESGWITWPKMNQVVPKDYPDAAETERLGTFWKKYVTPKVPPAEHEPQTEPKQNTQDLIWKLQNNTTDEEMLAILKKLKDSKESTDSSTAPKLGAKSTDEQAGRGRAADLEIFPARRLPSNLRQCEKQTMQLRSNLLGTGRFGPRPNDLDFLEAFAGEHLLFSAAKFYGLRAHAIDVAYSRKLDVLTAFGFLVPEDFGRKA</sequence>
<dbReference type="Proteomes" id="UP000186817">
    <property type="component" value="Unassembled WGS sequence"/>
</dbReference>
<keyword evidence="3" id="KW-1185">Reference proteome</keyword>
<feature type="compositionally biased region" description="Acidic residues" evidence="1">
    <location>
        <begin position="343"/>
        <end position="362"/>
    </location>
</feature>
<gene>
    <name evidence="2" type="ORF">AK812_SmicGene27134</name>
</gene>
<feature type="compositionally biased region" description="Acidic residues" evidence="1">
    <location>
        <begin position="394"/>
        <end position="434"/>
    </location>
</feature>